<dbReference type="CDD" id="cd03219">
    <property type="entry name" value="ABC_Mj1267_LivG_branched"/>
    <property type="match status" value="1"/>
</dbReference>
<dbReference type="PANTHER" id="PTHR45772">
    <property type="entry name" value="CONSERVED COMPONENT OF ABC TRANSPORTER FOR NATURAL AMINO ACIDS-RELATED"/>
    <property type="match status" value="1"/>
</dbReference>
<dbReference type="InterPro" id="IPR003593">
    <property type="entry name" value="AAA+_ATPase"/>
</dbReference>
<dbReference type="GO" id="GO:0016887">
    <property type="term" value="F:ATP hydrolysis activity"/>
    <property type="evidence" value="ECO:0007669"/>
    <property type="project" value="InterPro"/>
</dbReference>
<keyword evidence="3 5" id="KW-0067">ATP-binding</keyword>
<evidence type="ECO:0000256" key="3">
    <source>
        <dbReference type="ARBA" id="ARBA00022840"/>
    </source>
</evidence>
<dbReference type="PROSITE" id="PS50893">
    <property type="entry name" value="ABC_TRANSPORTER_2"/>
    <property type="match status" value="1"/>
</dbReference>
<dbReference type="GO" id="GO:0005886">
    <property type="term" value="C:plasma membrane"/>
    <property type="evidence" value="ECO:0007669"/>
    <property type="project" value="TreeGrafter"/>
</dbReference>
<dbReference type="Proteomes" id="UP000226525">
    <property type="component" value="Unassembled WGS sequence"/>
</dbReference>
<dbReference type="Pfam" id="PF12399">
    <property type="entry name" value="BCA_ABC_TP_C"/>
    <property type="match status" value="1"/>
</dbReference>
<dbReference type="AlphaFoldDB" id="A0A2D6YJ77"/>
<dbReference type="Gene3D" id="3.40.50.300">
    <property type="entry name" value="P-loop containing nucleotide triphosphate hydrolases"/>
    <property type="match status" value="1"/>
</dbReference>
<dbReference type="SMART" id="SM00382">
    <property type="entry name" value="AAA"/>
    <property type="match status" value="1"/>
</dbReference>
<dbReference type="InterPro" id="IPR027417">
    <property type="entry name" value="P-loop_NTPase"/>
</dbReference>
<evidence type="ECO:0000259" key="4">
    <source>
        <dbReference type="PROSITE" id="PS50893"/>
    </source>
</evidence>
<dbReference type="InterPro" id="IPR032823">
    <property type="entry name" value="BCA_ABC_TP_C"/>
</dbReference>
<keyword evidence="1" id="KW-0813">Transport</keyword>
<dbReference type="PANTHER" id="PTHR45772:SF2">
    <property type="entry name" value="ABC TRANSPORTER ATP-BINDING PROTEIN"/>
    <property type="match status" value="1"/>
</dbReference>
<evidence type="ECO:0000256" key="1">
    <source>
        <dbReference type="ARBA" id="ARBA00022448"/>
    </source>
</evidence>
<keyword evidence="2" id="KW-0547">Nucleotide-binding</keyword>
<protein>
    <submittedName>
        <fullName evidence="5">ABC transporter ATP-binding protein</fullName>
    </submittedName>
</protein>
<reference evidence="6" key="1">
    <citation type="submission" date="2017-09" db="EMBL/GenBank/DDBJ databases">
        <title>The Reconstruction of 2,631 Draft Metagenome-Assembled Genomes from the Global Oceans.</title>
        <authorList>
            <person name="Tully B.J."/>
            <person name="Graham E.D."/>
            <person name="Heidelberg J.F."/>
        </authorList>
    </citation>
    <scope>NUCLEOTIDE SEQUENCE [LARGE SCALE GENOMIC DNA]</scope>
</reference>
<sequence>MTLLRIEHLHKQFGALAATDNLSLEVNHGELHALIGPNGAGKTTLISQLSGSLRPDSGQIQFDGRNLLQVPEATRPSLGLVRSFQITSIFPEFSALENVALVLQSQQGHSFRFWKAVRDDFELRTRAEEYLKWAGLDREMAIPAYALAYGQQRQLELAMALALEPKLLLLDEPMAGMGAEESLQVVKLLQQLKGKITMLLIEHDMDAVFAVADRVSVLVYGRIIATDTPSEIRENAEVRQAYLGEHEISVAN</sequence>
<comment type="caution">
    <text evidence="5">The sequence shown here is derived from an EMBL/GenBank/DDBJ whole genome shotgun (WGS) entry which is preliminary data.</text>
</comment>
<evidence type="ECO:0000256" key="2">
    <source>
        <dbReference type="ARBA" id="ARBA00022741"/>
    </source>
</evidence>
<proteinExistence type="predicted"/>
<feature type="domain" description="ABC transporter" evidence="4">
    <location>
        <begin position="4"/>
        <end position="245"/>
    </location>
</feature>
<organism evidence="5 6">
    <name type="scientific">SAR324 cluster bacterium</name>
    <dbReference type="NCBI Taxonomy" id="2024889"/>
    <lineage>
        <taxon>Bacteria</taxon>
        <taxon>Deltaproteobacteria</taxon>
        <taxon>SAR324 cluster</taxon>
    </lineage>
</organism>
<gene>
    <name evidence="5" type="ORF">CMN54_06880</name>
</gene>
<dbReference type="GO" id="GO:0005524">
    <property type="term" value="F:ATP binding"/>
    <property type="evidence" value="ECO:0007669"/>
    <property type="project" value="UniProtKB-KW"/>
</dbReference>
<dbReference type="InterPro" id="IPR003439">
    <property type="entry name" value="ABC_transporter-like_ATP-bd"/>
</dbReference>
<dbReference type="SUPFAM" id="SSF52540">
    <property type="entry name" value="P-loop containing nucleoside triphosphate hydrolases"/>
    <property type="match status" value="1"/>
</dbReference>
<evidence type="ECO:0000313" key="6">
    <source>
        <dbReference type="Proteomes" id="UP000226525"/>
    </source>
</evidence>
<dbReference type="InterPro" id="IPR051120">
    <property type="entry name" value="ABC_AA/LPS_Transport"/>
</dbReference>
<dbReference type="EMBL" id="NZEX01000081">
    <property type="protein sequence ID" value="MAH63155.1"/>
    <property type="molecule type" value="Genomic_DNA"/>
</dbReference>
<evidence type="ECO:0000313" key="5">
    <source>
        <dbReference type="EMBL" id="MAH63155.1"/>
    </source>
</evidence>
<name>A0A2D6YJ77_9DELT</name>
<dbReference type="Pfam" id="PF00005">
    <property type="entry name" value="ABC_tran"/>
    <property type="match status" value="1"/>
</dbReference>
<accession>A0A2D6YJ77</accession>